<dbReference type="PANTHER" id="PTHR39160:SF4">
    <property type="entry name" value="RESUSCITATION-PROMOTING FACTOR RPFB"/>
    <property type="match status" value="1"/>
</dbReference>
<dbReference type="RefSeq" id="WP_058298599.1">
    <property type="nucleotide sequence ID" value="NZ_FMAU01000002.1"/>
</dbReference>
<proteinExistence type="predicted"/>
<dbReference type="GO" id="GO:0009254">
    <property type="term" value="P:peptidoglycan turnover"/>
    <property type="evidence" value="ECO:0007669"/>
    <property type="project" value="InterPro"/>
</dbReference>
<keyword evidence="5" id="KW-1185">Reference proteome</keyword>
<evidence type="ECO:0000313" key="5">
    <source>
        <dbReference type="Proteomes" id="UP000181997"/>
    </source>
</evidence>
<accession>A0A0V8HJR5</accession>
<organism evidence="4 5">
    <name type="scientific">[Bacillus] enclensis</name>
    <dbReference type="NCBI Taxonomy" id="1402860"/>
    <lineage>
        <taxon>Bacteria</taxon>
        <taxon>Bacillati</taxon>
        <taxon>Bacillota</taxon>
        <taxon>Bacilli</taxon>
        <taxon>Bacillales</taxon>
        <taxon>Bacillaceae</taxon>
        <taxon>Rossellomorea</taxon>
    </lineage>
</organism>
<evidence type="ECO:0000256" key="2">
    <source>
        <dbReference type="SAM" id="SignalP"/>
    </source>
</evidence>
<dbReference type="InterPro" id="IPR018392">
    <property type="entry name" value="LysM"/>
</dbReference>
<name>A0A0V8HJR5_9BACI</name>
<feature type="chain" id="PRO_5014527767" evidence="2">
    <location>
        <begin position="25"/>
        <end position="197"/>
    </location>
</feature>
<gene>
    <name evidence="4" type="ORF">GA0061094_2468</name>
</gene>
<protein>
    <submittedName>
        <fullName evidence="4">3D (Asp-Asp-Asp) domain-containing protein</fullName>
    </submittedName>
</protein>
<evidence type="ECO:0000259" key="3">
    <source>
        <dbReference type="Pfam" id="PF06725"/>
    </source>
</evidence>
<sequence>MKKVLFSIISFSFILSIGLISASAEEDDNTEKALNEYHNIEKGDILWEIANRYHISIEEAVTRQELLEKGITVNEEEAKNDAVKAVTEEKNSTNENKSGVIKEVDVTATAYTAHCEGCIGITKTGVNLLENPEARVIAVDPNVIPLGSKVYIEGYGYARAEDTGGAIKGNRIDIYMEHEDDALQYGVRDVKVKIIEE</sequence>
<dbReference type="CDD" id="cd14667">
    <property type="entry name" value="3D_containing_proteins"/>
    <property type="match status" value="1"/>
</dbReference>
<feature type="signal peptide" evidence="2">
    <location>
        <begin position="1"/>
        <end position="24"/>
    </location>
</feature>
<dbReference type="InterPro" id="IPR010611">
    <property type="entry name" value="3D_dom"/>
</dbReference>
<dbReference type="GO" id="GO:0004553">
    <property type="term" value="F:hydrolase activity, hydrolyzing O-glycosyl compounds"/>
    <property type="evidence" value="ECO:0007669"/>
    <property type="project" value="InterPro"/>
</dbReference>
<keyword evidence="1 2" id="KW-0732">Signal</keyword>
<dbReference type="GO" id="GO:0019867">
    <property type="term" value="C:outer membrane"/>
    <property type="evidence" value="ECO:0007669"/>
    <property type="project" value="InterPro"/>
</dbReference>
<dbReference type="InterPro" id="IPR051933">
    <property type="entry name" value="Resuscitation_pf_RpfB"/>
</dbReference>
<dbReference type="PANTHER" id="PTHR39160">
    <property type="entry name" value="CELL WALL-BINDING PROTEIN YOCH"/>
    <property type="match status" value="1"/>
</dbReference>
<reference evidence="5" key="1">
    <citation type="submission" date="2016-08" db="EMBL/GenBank/DDBJ databases">
        <authorList>
            <person name="Varghese N."/>
            <person name="Submissions Spin"/>
        </authorList>
    </citation>
    <scope>NUCLEOTIDE SEQUENCE [LARGE SCALE GENOMIC DNA]</scope>
    <source>
        <strain evidence="5">SGD-1123</strain>
    </source>
</reference>
<dbReference type="SUPFAM" id="SSF50685">
    <property type="entry name" value="Barwin-like endoglucanases"/>
    <property type="match status" value="1"/>
</dbReference>
<evidence type="ECO:0000256" key="1">
    <source>
        <dbReference type="ARBA" id="ARBA00022729"/>
    </source>
</evidence>
<dbReference type="Pfam" id="PF06725">
    <property type="entry name" value="3D"/>
    <property type="match status" value="1"/>
</dbReference>
<dbReference type="Proteomes" id="UP000181997">
    <property type="component" value="Unassembled WGS sequence"/>
</dbReference>
<dbReference type="Gene3D" id="2.40.40.10">
    <property type="entry name" value="RlpA-like domain"/>
    <property type="match status" value="1"/>
</dbReference>
<feature type="domain" description="3D" evidence="3">
    <location>
        <begin position="135"/>
        <end position="195"/>
    </location>
</feature>
<dbReference type="InterPro" id="IPR036908">
    <property type="entry name" value="RlpA-like_sf"/>
</dbReference>
<dbReference type="InterPro" id="IPR059180">
    <property type="entry name" value="3D_YorM"/>
</dbReference>
<dbReference type="CDD" id="cd00118">
    <property type="entry name" value="LysM"/>
    <property type="match status" value="1"/>
</dbReference>
<dbReference type="EMBL" id="FMAU01000002">
    <property type="protein sequence ID" value="SCC09763.1"/>
    <property type="molecule type" value="Genomic_DNA"/>
</dbReference>
<dbReference type="AlphaFoldDB" id="A0A0V8HJR5"/>
<evidence type="ECO:0000313" key="4">
    <source>
        <dbReference type="EMBL" id="SCC09763.1"/>
    </source>
</evidence>